<name>A0A8H6K3A8_9PEZI</name>
<dbReference type="Pfam" id="PF11807">
    <property type="entry name" value="UstYa"/>
    <property type="match status" value="1"/>
</dbReference>
<dbReference type="AlphaFoldDB" id="A0A8H6K3A8"/>
<dbReference type="InterPro" id="IPR036852">
    <property type="entry name" value="Peptidase_S8/S53_dom_sf"/>
</dbReference>
<keyword evidence="4 8" id="KW-0378">Hydrolase</keyword>
<dbReference type="InterPro" id="IPR010435">
    <property type="entry name" value="C5a/SBT2-like_Fn3"/>
</dbReference>
<feature type="domain" description="C5a peptidase/Subtilisin-like protease SBT2-like Fn3-like" evidence="11">
    <location>
        <begin position="801"/>
        <end position="931"/>
    </location>
</feature>
<dbReference type="CDD" id="cd07489">
    <property type="entry name" value="Peptidases_S8_5"/>
    <property type="match status" value="1"/>
</dbReference>
<keyword evidence="13" id="KW-1185">Reference proteome</keyword>
<dbReference type="PANTHER" id="PTHR43399:SF4">
    <property type="entry name" value="CELL WALL-ASSOCIATED PROTEASE"/>
    <property type="match status" value="1"/>
</dbReference>
<dbReference type="PROSITE" id="PS51892">
    <property type="entry name" value="SUBTILASE"/>
    <property type="match status" value="1"/>
</dbReference>
<dbReference type="PANTHER" id="PTHR43399">
    <property type="entry name" value="SUBTILISIN-RELATED"/>
    <property type="match status" value="1"/>
</dbReference>
<dbReference type="InterPro" id="IPR000209">
    <property type="entry name" value="Peptidase_S8/S53_dom"/>
</dbReference>
<keyword evidence="3" id="KW-0732">Signal</keyword>
<evidence type="ECO:0000259" key="11">
    <source>
        <dbReference type="Pfam" id="PF06280"/>
    </source>
</evidence>
<evidence type="ECO:0000256" key="5">
    <source>
        <dbReference type="ARBA" id="ARBA00022825"/>
    </source>
</evidence>
<dbReference type="EMBL" id="WIGO01000202">
    <property type="protein sequence ID" value="KAF6823960.1"/>
    <property type="molecule type" value="Genomic_DNA"/>
</dbReference>
<sequence>MDSKTPFDPVDIDDVEKHGLLGQTRSTTLRLPGPSRVEKLVVSLKILFYISVTVCLWVVTFSVHLASKSNRPTSIQKDQTEGLYMGFGKGDWELAEEISGQVPLWMFWNDSKFILDDPKAATRENEIALKKAWQGIVPEGNGFVLIDDPHNPALPPPINQSPDSDVPMDRFCLTVFHQLHCLRGIQEAFYALVKDPTSEPALAHVNHCIDYIRVGVMCYGDTALEGQSTYSSKDRANGNGSNHVCKDFGAILDWANERSSHKKAREIWEMQKGQFGAVVAHRPQTVAKLGQRSDSRGTRVAEGNANSVLDVHSMTGVDKLHARNLTGKGVRVAIVDGGLDYLHPALGAGFGPGYRVEYGWDFVGDNVKPPNKAQPENDPFGDCSNHATHTAGILFANDEGNTGFRGVAPGVTVEHYRVFDCNGMSIGNVVVDAVNKAYKRGVDIINLSLGSGSRPFSDDPLSTLVSRTNREGKTFIVTVSGNSGHAGTFGAAAPEGGGDDLFGVGSIDAAYKYSVYRPATLIVDGAVSKDLSYNPETWTAHRRSEFPSRVEVVTLGGNSTPEADGCGDIGGSRLPADSMVLLQRGGCTLKTKMENLARAGVKYTLIYNNVDGPAFDLEVRLDEGLQIQGASSLTKADGEDLLSLLAKGHKVEVEMDSNFTRQPILSSTPNTKTGGKVSTFTTWGPSGEGKLLTSVLAPGGGILSTFPRKNGGFGIQSGSSMAVPYVAGVLALLKEAHPDVPTKQLANVLAMTARPLTFNDGTNRSYEFLSSPWQQGSGLIDASAALAVLDSGVSTNATRLAFNDTEFGPKTLSVRVRNDGLSPVAYDISVVQGPGLLALNEATKAPVPFAAAVRASETTAEFLASVRPDLQADVTTSLNRLVMDPGQEATIEVTVDTTSLGPAEQRCPLYGGWVHLTSSSGPKDHSLSIPYAGIGCRIKEIPVLDPVSTYLSSATRNDVETARFWNRKLAQIEEGHVFKLYRDRPPFNSTSPDKERFAFEVLPVLQVQLQMDTRGIRAELLPVGGGNPVEIFPPEVGTRVGGWGRVETVHLVWDGRLPNGSFADTGEYVVRTCSLRLFGDETKEEEWRNEVISSEFRLEYERQSIKDNSATPFSMVEILPCF</sequence>
<evidence type="ECO:0000256" key="2">
    <source>
        <dbReference type="ARBA" id="ARBA00022670"/>
    </source>
</evidence>
<gene>
    <name evidence="12" type="ORF">CPLU01_11097</name>
</gene>
<evidence type="ECO:0000259" key="9">
    <source>
        <dbReference type="Pfam" id="PF00082"/>
    </source>
</evidence>
<dbReference type="PRINTS" id="PR00723">
    <property type="entry name" value="SUBTILISIN"/>
</dbReference>
<reference evidence="12" key="1">
    <citation type="journal article" date="2020" name="Phytopathology">
        <title>Genome Sequence Resources of Colletotrichum truncatum, C. plurivorum, C. musicola, and C. sojae: Four Species Pathogenic to Soybean (Glycine max).</title>
        <authorList>
            <person name="Rogerio F."/>
            <person name="Boufleur T.R."/>
            <person name="Ciampi-Guillardi M."/>
            <person name="Sukno S.A."/>
            <person name="Thon M.R."/>
            <person name="Massola Junior N.S."/>
            <person name="Baroncelli R."/>
        </authorList>
    </citation>
    <scope>NUCLEOTIDE SEQUENCE</scope>
    <source>
        <strain evidence="12">LFN00145</strain>
    </source>
</reference>
<dbReference type="InterPro" id="IPR015500">
    <property type="entry name" value="Peptidase_S8_subtilisin-rel"/>
</dbReference>
<feature type="active site" description="Charge relay system" evidence="7 8">
    <location>
        <position position="386"/>
    </location>
</feature>
<dbReference type="SUPFAM" id="SSF52743">
    <property type="entry name" value="Subtilisin-like"/>
    <property type="match status" value="1"/>
</dbReference>
<evidence type="ECO:0000256" key="1">
    <source>
        <dbReference type="ARBA" id="ARBA00011073"/>
    </source>
</evidence>
<evidence type="ECO:0000256" key="7">
    <source>
        <dbReference type="PIRSR" id="PIRSR615500-1"/>
    </source>
</evidence>
<comment type="similarity">
    <text evidence="6">Belongs to the ustYa family.</text>
</comment>
<dbReference type="InterPro" id="IPR051048">
    <property type="entry name" value="Peptidase_S8/S53_subtilisin"/>
</dbReference>
<keyword evidence="5 8" id="KW-0720">Serine protease</keyword>
<dbReference type="InterPro" id="IPR034187">
    <property type="entry name" value="Peptidases_S8_5"/>
</dbReference>
<organism evidence="12 13">
    <name type="scientific">Colletotrichum plurivorum</name>
    <dbReference type="NCBI Taxonomy" id="2175906"/>
    <lineage>
        <taxon>Eukaryota</taxon>
        <taxon>Fungi</taxon>
        <taxon>Dikarya</taxon>
        <taxon>Ascomycota</taxon>
        <taxon>Pezizomycotina</taxon>
        <taxon>Sordariomycetes</taxon>
        <taxon>Hypocreomycetidae</taxon>
        <taxon>Glomerellales</taxon>
        <taxon>Glomerellaceae</taxon>
        <taxon>Colletotrichum</taxon>
        <taxon>Colletotrichum orchidearum species complex</taxon>
    </lineage>
</organism>
<dbReference type="GO" id="GO:0016020">
    <property type="term" value="C:membrane"/>
    <property type="evidence" value="ECO:0007669"/>
    <property type="project" value="InterPro"/>
</dbReference>
<comment type="caution">
    <text evidence="12">The sequence shown here is derived from an EMBL/GenBank/DDBJ whole genome shotgun (WGS) entry which is preliminary data.</text>
</comment>
<keyword evidence="2 8" id="KW-0645">Protease</keyword>
<feature type="active site" description="Charge relay system" evidence="7 8">
    <location>
        <position position="336"/>
    </location>
</feature>
<dbReference type="GO" id="GO:0004252">
    <property type="term" value="F:serine-type endopeptidase activity"/>
    <property type="evidence" value="ECO:0007669"/>
    <property type="project" value="UniProtKB-UniRule"/>
</dbReference>
<dbReference type="GO" id="GO:0006508">
    <property type="term" value="P:proteolysis"/>
    <property type="evidence" value="ECO:0007669"/>
    <property type="project" value="UniProtKB-KW"/>
</dbReference>
<feature type="domain" description="PA" evidence="10">
    <location>
        <begin position="563"/>
        <end position="619"/>
    </location>
</feature>
<evidence type="ECO:0000313" key="13">
    <source>
        <dbReference type="Proteomes" id="UP000654918"/>
    </source>
</evidence>
<protein>
    <submittedName>
        <fullName evidence="12">Serine endopeptidase</fullName>
    </submittedName>
</protein>
<comment type="similarity">
    <text evidence="1 8">Belongs to the peptidase S8 family.</text>
</comment>
<dbReference type="InterPro" id="IPR003137">
    <property type="entry name" value="PA_domain"/>
</dbReference>
<evidence type="ECO:0000256" key="4">
    <source>
        <dbReference type="ARBA" id="ARBA00022801"/>
    </source>
</evidence>
<evidence type="ECO:0000256" key="8">
    <source>
        <dbReference type="PROSITE-ProRule" id="PRU01240"/>
    </source>
</evidence>
<accession>A0A8H6K3A8</accession>
<dbReference type="GO" id="GO:0043386">
    <property type="term" value="P:mycotoxin biosynthetic process"/>
    <property type="evidence" value="ECO:0007669"/>
    <property type="project" value="InterPro"/>
</dbReference>
<proteinExistence type="inferred from homology"/>
<dbReference type="InterPro" id="IPR021765">
    <property type="entry name" value="UstYa-like"/>
</dbReference>
<feature type="domain" description="Peptidase S8/S53" evidence="9">
    <location>
        <begin position="327"/>
        <end position="765"/>
    </location>
</feature>
<dbReference type="Proteomes" id="UP000654918">
    <property type="component" value="Unassembled WGS sequence"/>
</dbReference>
<dbReference type="Pfam" id="PF00082">
    <property type="entry name" value="Peptidase_S8"/>
    <property type="match status" value="1"/>
</dbReference>
<evidence type="ECO:0000313" key="12">
    <source>
        <dbReference type="EMBL" id="KAF6823960.1"/>
    </source>
</evidence>
<evidence type="ECO:0000256" key="6">
    <source>
        <dbReference type="ARBA" id="ARBA00035112"/>
    </source>
</evidence>
<dbReference type="Pfam" id="PF02225">
    <property type="entry name" value="PA"/>
    <property type="match status" value="1"/>
</dbReference>
<dbReference type="Gene3D" id="3.40.50.200">
    <property type="entry name" value="Peptidase S8/S53 domain"/>
    <property type="match status" value="2"/>
</dbReference>
<evidence type="ECO:0000259" key="10">
    <source>
        <dbReference type="Pfam" id="PF02225"/>
    </source>
</evidence>
<dbReference type="Pfam" id="PF06280">
    <property type="entry name" value="fn3_5"/>
    <property type="match status" value="1"/>
</dbReference>
<evidence type="ECO:0000256" key="3">
    <source>
        <dbReference type="ARBA" id="ARBA00022729"/>
    </source>
</evidence>
<feature type="active site" description="Charge relay system" evidence="7 8">
    <location>
        <position position="720"/>
    </location>
</feature>